<proteinExistence type="predicted"/>
<dbReference type="AlphaFoldDB" id="A0A6C0EMC3"/>
<name>A0A6C0EMC3_9ZZZZ</name>
<organism evidence="1">
    <name type="scientific">viral metagenome</name>
    <dbReference type="NCBI Taxonomy" id="1070528"/>
    <lineage>
        <taxon>unclassified sequences</taxon>
        <taxon>metagenomes</taxon>
        <taxon>organismal metagenomes</taxon>
    </lineage>
</organism>
<accession>A0A6C0EMC3</accession>
<reference evidence="1" key="1">
    <citation type="journal article" date="2020" name="Nature">
        <title>Giant virus diversity and host interactions through global metagenomics.</title>
        <authorList>
            <person name="Schulz F."/>
            <person name="Roux S."/>
            <person name="Paez-Espino D."/>
            <person name="Jungbluth S."/>
            <person name="Walsh D.A."/>
            <person name="Denef V.J."/>
            <person name="McMahon K.D."/>
            <person name="Konstantinidis K.T."/>
            <person name="Eloe-Fadrosh E.A."/>
            <person name="Kyrpides N.C."/>
            <person name="Woyke T."/>
        </authorList>
    </citation>
    <scope>NUCLEOTIDE SEQUENCE</scope>
    <source>
        <strain evidence="1">GVMAG-M-3300005589-24</strain>
    </source>
</reference>
<dbReference type="EMBL" id="MN738878">
    <property type="protein sequence ID" value="QHT29490.1"/>
    <property type="molecule type" value="Genomic_DNA"/>
</dbReference>
<evidence type="ECO:0000313" key="1">
    <source>
        <dbReference type="EMBL" id="QHT29490.1"/>
    </source>
</evidence>
<protein>
    <submittedName>
        <fullName evidence="1">Uncharacterized protein</fullName>
    </submittedName>
</protein>
<sequence length="151" mass="17819">MAKAITYNDTHIADAWDYFEANHGDNTVYEVYDMELFSEYIQRIFETYHGIAHCITPFSLLAKDTYNMLVSLCELPEDKDDENLYVILCKDWEGNVFLEEYHKLQFYDEDHVPVSYIPTDTLLEIIEKRATHGFKKLKFEPKDLMTDLIGE</sequence>